<dbReference type="InterPro" id="IPR011662">
    <property type="entry name" value="Secretin/TonB_short_N"/>
</dbReference>
<dbReference type="Pfam" id="PF07715">
    <property type="entry name" value="Plug"/>
    <property type="match status" value="1"/>
</dbReference>
<evidence type="ECO:0000313" key="11">
    <source>
        <dbReference type="Proteomes" id="UP000184384"/>
    </source>
</evidence>
<evidence type="ECO:0000256" key="6">
    <source>
        <dbReference type="ARBA" id="ARBA00023237"/>
    </source>
</evidence>
<dbReference type="EMBL" id="FQWO01000012">
    <property type="protein sequence ID" value="SHH39016.1"/>
    <property type="molecule type" value="Genomic_DNA"/>
</dbReference>
<evidence type="ECO:0000313" key="10">
    <source>
        <dbReference type="EMBL" id="SHH39016.1"/>
    </source>
</evidence>
<dbReference type="InterPro" id="IPR023996">
    <property type="entry name" value="TonB-dep_OMP_SusC/RagA"/>
</dbReference>
<dbReference type="SUPFAM" id="SSF56935">
    <property type="entry name" value="Porins"/>
    <property type="match status" value="1"/>
</dbReference>
<keyword evidence="2 7" id="KW-0813">Transport</keyword>
<accession>A0A1M5SKE5</accession>
<evidence type="ECO:0000256" key="2">
    <source>
        <dbReference type="ARBA" id="ARBA00022448"/>
    </source>
</evidence>
<dbReference type="InterPro" id="IPR012910">
    <property type="entry name" value="Plug_dom"/>
</dbReference>
<evidence type="ECO:0000256" key="5">
    <source>
        <dbReference type="ARBA" id="ARBA00023136"/>
    </source>
</evidence>
<gene>
    <name evidence="9" type="ORF">BC624_11036</name>
    <name evidence="10" type="ORF">SAMN05443373_11235</name>
</gene>
<dbReference type="InterPro" id="IPR023997">
    <property type="entry name" value="TonB-dep_OMP_SusC/RagA_CS"/>
</dbReference>
<dbReference type="InterPro" id="IPR036942">
    <property type="entry name" value="Beta-barrel_TonB_sf"/>
</dbReference>
<dbReference type="SUPFAM" id="SSF49464">
    <property type="entry name" value="Carboxypeptidase regulatory domain-like"/>
    <property type="match status" value="1"/>
</dbReference>
<reference evidence="10" key="2">
    <citation type="submission" date="2016-11" db="EMBL/GenBank/DDBJ databases">
        <authorList>
            <person name="Jaros S."/>
            <person name="Januszkiewicz K."/>
            <person name="Wedrychowicz H."/>
        </authorList>
    </citation>
    <scope>NUCLEOTIDE SEQUENCE [LARGE SCALE GENOMIC DNA]</scope>
    <source>
        <strain evidence="10">DSM 19729</strain>
    </source>
</reference>
<dbReference type="InterPro" id="IPR008969">
    <property type="entry name" value="CarboxyPept-like_regulatory"/>
</dbReference>
<evidence type="ECO:0000313" key="12">
    <source>
        <dbReference type="Proteomes" id="UP000237771"/>
    </source>
</evidence>
<protein>
    <submittedName>
        <fullName evidence="9">TonB-linked SusC/RagA family outer membrane protein</fullName>
    </submittedName>
    <submittedName>
        <fullName evidence="10">TonB-linked outer membrane protein, SusC/RagA family</fullName>
    </submittedName>
</protein>
<organism evidence="10 11">
    <name type="scientific">Flavobacterium granuli</name>
    <dbReference type="NCBI Taxonomy" id="280093"/>
    <lineage>
        <taxon>Bacteria</taxon>
        <taxon>Pseudomonadati</taxon>
        <taxon>Bacteroidota</taxon>
        <taxon>Flavobacteriia</taxon>
        <taxon>Flavobacteriales</taxon>
        <taxon>Flavobacteriaceae</taxon>
        <taxon>Flavobacterium</taxon>
    </lineage>
</organism>
<feature type="domain" description="Secretin/TonB short N-terminal" evidence="8">
    <location>
        <begin position="68"/>
        <end position="120"/>
    </location>
</feature>
<dbReference type="Gene3D" id="2.60.40.1120">
    <property type="entry name" value="Carboxypeptidase-like, regulatory domain"/>
    <property type="match status" value="1"/>
</dbReference>
<keyword evidence="4 7" id="KW-0812">Transmembrane</keyword>
<comment type="similarity">
    <text evidence="7">Belongs to the TonB-dependent receptor family.</text>
</comment>
<dbReference type="NCBIfam" id="TIGR04056">
    <property type="entry name" value="OMP_RagA_SusC"/>
    <property type="match status" value="1"/>
</dbReference>
<dbReference type="GO" id="GO:0009279">
    <property type="term" value="C:cell outer membrane"/>
    <property type="evidence" value="ECO:0007669"/>
    <property type="project" value="UniProtKB-SubCell"/>
</dbReference>
<evidence type="ECO:0000256" key="3">
    <source>
        <dbReference type="ARBA" id="ARBA00022452"/>
    </source>
</evidence>
<proteinExistence type="inferred from homology"/>
<evidence type="ECO:0000313" key="9">
    <source>
        <dbReference type="EMBL" id="PRZ21020.1"/>
    </source>
</evidence>
<evidence type="ECO:0000256" key="7">
    <source>
        <dbReference type="PROSITE-ProRule" id="PRU01360"/>
    </source>
</evidence>
<dbReference type="InterPro" id="IPR039426">
    <property type="entry name" value="TonB-dep_rcpt-like"/>
</dbReference>
<dbReference type="OrthoDB" id="9768177at2"/>
<keyword evidence="6 7" id="KW-0998">Cell outer membrane</keyword>
<dbReference type="STRING" id="280093.SAMN05443373_11235"/>
<dbReference type="InterPro" id="IPR037066">
    <property type="entry name" value="Plug_dom_sf"/>
</dbReference>
<dbReference type="Gene3D" id="2.170.130.10">
    <property type="entry name" value="TonB-dependent receptor, plug domain"/>
    <property type="match status" value="1"/>
</dbReference>
<dbReference type="PROSITE" id="PS52016">
    <property type="entry name" value="TONB_DEPENDENT_REC_3"/>
    <property type="match status" value="1"/>
</dbReference>
<evidence type="ECO:0000259" key="8">
    <source>
        <dbReference type="SMART" id="SM00965"/>
    </source>
</evidence>
<keyword evidence="12" id="KW-1185">Reference proteome</keyword>
<keyword evidence="3 7" id="KW-1134">Transmembrane beta strand</keyword>
<dbReference type="NCBIfam" id="TIGR04057">
    <property type="entry name" value="SusC_RagA_signa"/>
    <property type="match status" value="1"/>
</dbReference>
<name>A0A1M5SKE5_9FLAO</name>
<dbReference type="SMART" id="SM00965">
    <property type="entry name" value="STN"/>
    <property type="match status" value="1"/>
</dbReference>
<dbReference type="Proteomes" id="UP000184384">
    <property type="component" value="Unassembled WGS sequence"/>
</dbReference>
<reference evidence="9 12" key="3">
    <citation type="submission" date="2018-03" db="EMBL/GenBank/DDBJ databases">
        <title>Genomic Encyclopedia of Archaeal and Bacterial Type Strains, Phase II (KMG-II): from individual species to whole genera.</title>
        <authorList>
            <person name="Goeker M."/>
        </authorList>
    </citation>
    <scope>NUCLEOTIDE SEQUENCE [LARGE SCALE GENOMIC DNA]</scope>
    <source>
        <strain evidence="9 12">DSM 17797</strain>
    </source>
</reference>
<reference evidence="11" key="1">
    <citation type="submission" date="2016-11" db="EMBL/GenBank/DDBJ databases">
        <authorList>
            <person name="Varghese N."/>
            <person name="Submissions S."/>
        </authorList>
    </citation>
    <scope>NUCLEOTIDE SEQUENCE [LARGE SCALE GENOMIC DNA]</scope>
    <source>
        <strain evidence="11">DSM 19729</strain>
    </source>
</reference>
<comment type="subcellular location">
    <subcellularLocation>
        <location evidence="1 7">Cell outer membrane</location>
        <topology evidence="1 7">Multi-pass membrane protein</topology>
    </subcellularLocation>
</comment>
<dbReference type="Pfam" id="PF07660">
    <property type="entry name" value="STN"/>
    <property type="match status" value="1"/>
</dbReference>
<dbReference type="Pfam" id="PF13715">
    <property type="entry name" value="CarbopepD_reg_2"/>
    <property type="match status" value="1"/>
</dbReference>
<sequence length="1110" mass="122301">MKKTITKGLLCSSLFKISLKMKLTTLLLVISLFEIHASSYSQNTKISLNLKDATVEQLFQEIESKTEFKFLYKNKEIELNRKVSISVKKKNINEILSQLFKGTKIEFKVYENRQIILSVQPEPKALNKKDSDEEVLLQQKPISGKVTDQSGMPLVGVNVKVLRTKKGVNTDSEGNFTVVAEKGDVLEFSYLGMKTKRFSLEEETQIKIVMEEEASNLNDVVVVGYGTQKKSSMTGSVTSIKTEQIQKQIGSTVTSTLQGLAPGVEIIQPGGIAGSDVSILIRGAASFGSTDPLYVIDGAFSNSGLSVLNPEDIASIEILKDGAAAAIYGSRAANGVVIITTKSGKKGLPKFTLTSNYTIQAPTKYNDYLSADEWRTFINQVDDNSGTPRDPLNVMPSASQINTDWQREWLKPASLYKVNMELSGGGDNITYNTSLGYLDQKGMTAFSGFKRYDARINTTFKRNRLTITENISISRQEKTPTPIINVSRPTLPVYDSLGRLTSGSSDYGVVLNPLAAPFYSDRKVNNTYLVGSLGLSYKIAEPLEYKFKAGGSYNSFENMIHTPVYNTLWDENGIGISQYGNNINSLDETRGIQFNYNIDNTLYFRKKIKQNNIDVLVGQSVAQESTKRISIATISDLGAPNIIGTGIVNGRISANTEESLLLSYFARLNYDYDGKYLFGSSLRQDISSKFAKDYRTGLFPSISAGWNVHKEKWFENKWVSQLKLRASYGSLGANFISPYQFNTTLIQMPSPLYSTSSTPYMSSSAQIYPTNLTWETSVSKNIGADVGLFDNALNFTIEYFEKNNKGLLANVPAGPSSGQGLTQPSGGSARLVPVNSANVKNHGVEFSANYRKDIGDFKLNFSGNIATVRNKVITLGTNVAPILGPVMSATIGDNITITQEGYPIGSFYGFVADGLTDQGKIRIKTFDDSGALIYKSIEQGLPKDKTIIGSPIPDFTYGLNLGLTYQKFDLTVFFQGVKGGEIFNRAKYDNFFDYSGNLLKEVLGSWTPTNTNTNIPMASRGLVSQSGRPNTFFIEDGSYLRLKNLQLGYNAVSSEKMTMRVFVGVQNLFTITKYTGLDPEVSGSTTFTRNVDLNQYPNARILNFGFSSTF</sequence>
<dbReference type="AlphaFoldDB" id="A0A1M5SKE5"/>
<dbReference type="Gene3D" id="2.40.170.20">
    <property type="entry name" value="TonB-dependent receptor, beta-barrel domain"/>
    <property type="match status" value="1"/>
</dbReference>
<evidence type="ECO:0000256" key="1">
    <source>
        <dbReference type="ARBA" id="ARBA00004571"/>
    </source>
</evidence>
<dbReference type="Proteomes" id="UP000237771">
    <property type="component" value="Unassembled WGS sequence"/>
</dbReference>
<keyword evidence="5 7" id="KW-0472">Membrane</keyword>
<evidence type="ECO:0000256" key="4">
    <source>
        <dbReference type="ARBA" id="ARBA00022692"/>
    </source>
</evidence>
<dbReference type="EMBL" id="PVUB01000010">
    <property type="protein sequence ID" value="PRZ21020.1"/>
    <property type="molecule type" value="Genomic_DNA"/>
</dbReference>